<protein>
    <recommendedName>
        <fullName evidence="3">Transposase Tc1-like domain-containing protein</fullName>
    </recommendedName>
</protein>
<proteinExistence type="predicted"/>
<dbReference type="OrthoDB" id="10045182at2759"/>
<evidence type="ECO:0008006" key="3">
    <source>
        <dbReference type="Google" id="ProtNLM"/>
    </source>
</evidence>
<accession>A0A3N0Z5W6</accession>
<organism evidence="1 2">
    <name type="scientific">Anabarilius grahami</name>
    <name type="common">Kanglang fish</name>
    <name type="synonym">Barilius grahami</name>
    <dbReference type="NCBI Taxonomy" id="495550"/>
    <lineage>
        <taxon>Eukaryota</taxon>
        <taxon>Metazoa</taxon>
        <taxon>Chordata</taxon>
        <taxon>Craniata</taxon>
        <taxon>Vertebrata</taxon>
        <taxon>Euteleostomi</taxon>
        <taxon>Actinopterygii</taxon>
        <taxon>Neopterygii</taxon>
        <taxon>Teleostei</taxon>
        <taxon>Ostariophysi</taxon>
        <taxon>Cypriniformes</taxon>
        <taxon>Xenocyprididae</taxon>
        <taxon>Xenocypridinae</taxon>
        <taxon>Xenocypridinae incertae sedis</taxon>
        <taxon>Anabarilius</taxon>
    </lineage>
</organism>
<name>A0A3N0Z5W6_ANAGA</name>
<comment type="caution">
    <text evidence="1">The sequence shown here is derived from an EMBL/GenBank/DDBJ whole genome shotgun (WGS) entry which is preliminary data.</text>
</comment>
<dbReference type="InterPro" id="IPR009057">
    <property type="entry name" value="Homeodomain-like_sf"/>
</dbReference>
<dbReference type="AlphaFoldDB" id="A0A3N0Z5W6"/>
<gene>
    <name evidence="1" type="ORF">DPX16_20448</name>
</gene>
<dbReference type="SUPFAM" id="SSF46689">
    <property type="entry name" value="Homeodomain-like"/>
    <property type="match status" value="1"/>
</dbReference>
<evidence type="ECO:0000313" key="2">
    <source>
        <dbReference type="Proteomes" id="UP000281406"/>
    </source>
</evidence>
<dbReference type="Proteomes" id="UP000281406">
    <property type="component" value="Unassembled WGS sequence"/>
</dbReference>
<sequence>MRRDALVNTRACELSGRASLNTTRMRLGALVNTRAWCSRSAVVSIFQKWLKEGTVVNRQQGHGRPRLTDARGERRLARVVRSNRRATVAQVAQEVNAGSDRKVSEYTVPMLTPVHRRKCQQWAREHQNWTTEQWKKVAWSAESHFLFCVAYLGNTWHQDALWEEGKPAEGG</sequence>
<dbReference type="InterPro" id="IPR036397">
    <property type="entry name" value="RNaseH_sf"/>
</dbReference>
<reference evidence="1 2" key="1">
    <citation type="submission" date="2018-10" db="EMBL/GenBank/DDBJ databases">
        <title>Genome assembly for a Yunnan-Guizhou Plateau 3E fish, Anabarilius grahami (Regan), and its evolutionary and genetic applications.</title>
        <authorList>
            <person name="Jiang W."/>
        </authorList>
    </citation>
    <scope>NUCLEOTIDE SEQUENCE [LARGE SCALE GENOMIC DNA]</scope>
    <source>
        <strain evidence="1">AG-KIZ</strain>
        <tissue evidence="1">Muscle</tissue>
    </source>
</reference>
<keyword evidence="2" id="KW-1185">Reference proteome</keyword>
<dbReference type="EMBL" id="RJVU01011283">
    <property type="protein sequence ID" value="ROL53338.1"/>
    <property type="molecule type" value="Genomic_DNA"/>
</dbReference>
<dbReference type="Gene3D" id="3.30.420.10">
    <property type="entry name" value="Ribonuclease H-like superfamily/Ribonuclease H"/>
    <property type="match status" value="1"/>
</dbReference>
<evidence type="ECO:0000313" key="1">
    <source>
        <dbReference type="EMBL" id="ROL53338.1"/>
    </source>
</evidence>
<dbReference type="GO" id="GO:0003676">
    <property type="term" value="F:nucleic acid binding"/>
    <property type="evidence" value="ECO:0007669"/>
    <property type="project" value="InterPro"/>
</dbReference>